<proteinExistence type="inferred from homology"/>
<dbReference type="InterPro" id="IPR046373">
    <property type="entry name" value="Acyl-CoA_Oxase/DH_mid-dom_sf"/>
</dbReference>
<dbReference type="InterPro" id="IPR050741">
    <property type="entry name" value="Acyl-CoA_dehydrogenase"/>
</dbReference>
<dbReference type="InterPro" id="IPR009075">
    <property type="entry name" value="AcylCo_DH/oxidase_C"/>
</dbReference>
<feature type="domain" description="Acyl-CoA oxidase/dehydrogenase middle" evidence="9">
    <location>
        <begin position="139"/>
        <end position="235"/>
    </location>
</feature>
<keyword evidence="5 7" id="KW-0274">FAD</keyword>
<dbReference type="Proteomes" id="UP001300261">
    <property type="component" value="Unassembled WGS sequence"/>
</dbReference>
<gene>
    <name evidence="11" type="ORF">ON753_19525</name>
</gene>
<dbReference type="Pfam" id="PF02770">
    <property type="entry name" value="Acyl-CoA_dh_M"/>
    <property type="match status" value="1"/>
</dbReference>
<protein>
    <submittedName>
        <fullName evidence="11">Acyl-CoA dehydrogenase family protein</fullName>
    </submittedName>
</protein>
<feature type="domain" description="Acyl-CoA dehydrogenase/oxidase C-terminal" evidence="8">
    <location>
        <begin position="252"/>
        <end position="401"/>
    </location>
</feature>
<comment type="similarity">
    <text evidence="2 7">Belongs to the acyl-CoA dehydrogenase family.</text>
</comment>
<feature type="domain" description="Acyl-CoA dehydrogenase/oxidase N-terminal" evidence="10">
    <location>
        <begin position="10"/>
        <end position="134"/>
    </location>
</feature>
<sequence>MDLGVSERVRPLIEKVRHMVETEIAPLDAEYHREVGRHPTGDRFQLTDRQLEILAELKGKARERGLWNFWLTDSDSGYGLTTVEYAYLAEEMGKVGIAAEVFNCNAPDTGNMEVLERYGTEAHKERWLKPLLEGGIRSAYLMSEPDVASSDAANISLEAVREGAGWVLNGEKWWATGAGDPRCKLYIVMARTAPEAHKHSRHSMFLVPADAQGIEVLRPMQVFGADDAPHGHMHIRFTNVRVPDEGLVLGEGRGFEVAQGRLGPGRIHHCMRAIGQAEKALEFLCRRALSREAFGRKLVELGANYDIIANARMEIEMARLLCLKAAWVMDTQGTRAAQPWISQIKVVAPLMALKVVDEAMQVHGAGGISQDYPLAAMWTHLRTLRFADGPDAVHRRQVARAELRKYANGKV</sequence>
<dbReference type="SUPFAM" id="SSF56645">
    <property type="entry name" value="Acyl-CoA dehydrogenase NM domain-like"/>
    <property type="match status" value="1"/>
</dbReference>
<dbReference type="InterPro" id="IPR006091">
    <property type="entry name" value="Acyl-CoA_Oxase/DH_mid-dom"/>
</dbReference>
<evidence type="ECO:0000313" key="12">
    <source>
        <dbReference type="Proteomes" id="UP001300261"/>
    </source>
</evidence>
<evidence type="ECO:0000259" key="9">
    <source>
        <dbReference type="Pfam" id="PF02770"/>
    </source>
</evidence>
<comment type="subunit">
    <text evidence="3">Homodimer.</text>
</comment>
<dbReference type="Pfam" id="PF00441">
    <property type="entry name" value="Acyl-CoA_dh_1"/>
    <property type="match status" value="1"/>
</dbReference>
<keyword evidence="6 7" id="KW-0560">Oxidoreductase</keyword>
<reference evidence="11 12" key="1">
    <citation type="journal article" date="2016" name="Int. J. Syst. Evol. Microbiol.">
        <title>Labrenzia salina sp. nov., isolated from the rhizosphere of the halophyte Arthrocnemum macrostachyum.</title>
        <authorList>
            <person name="Camacho M."/>
            <person name="Redondo-Gomez S."/>
            <person name="Rodriguez-Llorente I."/>
            <person name="Rohde M."/>
            <person name="Sproer C."/>
            <person name="Schumann P."/>
            <person name="Klenk H.P."/>
            <person name="Montero-Calasanz M.D.C."/>
        </authorList>
    </citation>
    <scope>NUCLEOTIDE SEQUENCE [LARGE SCALE GENOMIC DNA]</scope>
    <source>
        <strain evidence="11 12">DSM 29163</strain>
    </source>
</reference>
<evidence type="ECO:0000256" key="1">
    <source>
        <dbReference type="ARBA" id="ARBA00001974"/>
    </source>
</evidence>
<dbReference type="SUPFAM" id="SSF47203">
    <property type="entry name" value="Acyl-CoA dehydrogenase C-terminal domain-like"/>
    <property type="match status" value="1"/>
</dbReference>
<keyword evidence="4 7" id="KW-0285">Flavoprotein</keyword>
<dbReference type="InterPro" id="IPR036250">
    <property type="entry name" value="AcylCo_DH-like_C"/>
</dbReference>
<dbReference type="InterPro" id="IPR009100">
    <property type="entry name" value="AcylCoA_DH/oxidase_NM_dom_sf"/>
</dbReference>
<dbReference type="PANTHER" id="PTHR48083">
    <property type="entry name" value="MEDIUM-CHAIN SPECIFIC ACYL-COA DEHYDROGENASE, MITOCHONDRIAL-RELATED"/>
    <property type="match status" value="1"/>
</dbReference>
<comment type="caution">
    <text evidence="11">The sequence shown here is derived from an EMBL/GenBank/DDBJ whole genome shotgun (WGS) entry which is preliminary data.</text>
</comment>
<evidence type="ECO:0000313" key="11">
    <source>
        <dbReference type="EMBL" id="MCX2724534.1"/>
    </source>
</evidence>
<dbReference type="Pfam" id="PF02771">
    <property type="entry name" value="Acyl-CoA_dh_N"/>
    <property type="match status" value="1"/>
</dbReference>
<name>A0ABT3R5S8_9HYPH</name>
<evidence type="ECO:0000256" key="6">
    <source>
        <dbReference type="ARBA" id="ARBA00023002"/>
    </source>
</evidence>
<evidence type="ECO:0000256" key="7">
    <source>
        <dbReference type="RuleBase" id="RU362125"/>
    </source>
</evidence>
<dbReference type="Gene3D" id="1.10.540.10">
    <property type="entry name" value="Acyl-CoA dehydrogenase/oxidase, N-terminal domain"/>
    <property type="match status" value="1"/>
</dbReference>
<evidence type="ECO:0000256" key="4">
    <source>
        <dbReference type="ARBA" id="ARBA00022630"/>
    </source>
</evidence>
<dbReference type="PANTHER" id="PTHR48083:SF13">
    <property type="entry name" value="ACYL-COA DEHYDROGENASE FAMILY MEMBER 11"/>
    <property type="match status" value="1"/>
</dbReference>
<keyword evidence="12" id="KW-1185">Reference proteome</keyword>
<comment type="cofactor">
    <cofactor evidence="1 7">
        <name>FAD</name>
        <dbReference type="ChEBI" id="CHEBI:57692"/>
    </cofactor>
</comment>
<dbReference type="RefSeq" id="WP_265967211.1">
    <property type="nucleotide sequence ID" value="NZ_JAPEVI010000003.1"/>
</dbReference>
<dbReference type="Gene3D" id="1.20.140.10">
    <property type="entry name" value="Butyryl-CoA Dehydrogenase, subunit A, domain 3"/>
    <property type="match status" value="1"/>
</dbReference>
<evidence type="ECO:0000259" key="8">
    <source>
        <dbReference type="Pfam" id="PF00441"/>
    </source>
</evidence>
<dbReference type="InterPro" id="IPR037069">
    <property type="entry name" value="AcylCoA_DH/ox_N_sf"/>
</dbReference>
<dbReference type="InterPro" id="IPR013786">
    <property type="entry name" value="AcylCoA_DH/ox_N"/>
</dbReference>
<evidence type="ECO:0000256" key="2">
    <source>
        <dbReference type="ARBA" id="ARBA00009347"/>
    </source>
</evidence>
<dbReference type="Gene3D" id="2.40.110.10">
    <property type="entry name" value="Butyryl-CoA Dehydrogenase, subunit A, domain 2"/>
    <property type="match status" value="1"/>
</dbReference>
<accession>A0ABT3R5S8</accession>
<evidence type="ECO:0000256" key="3">
    <source>
        <dbReference type="ARBA" id="ARBA00011738"/>
    </source>
</evidence>
<dbReference type="EMBL" id="JAPEVI010000003">
    <property type="protein sequence ID" value="MCX2724534.1"/>
    <property type="molecule type" value="Genomic_DNA"/>
</dbReference>
<evidence type="ECO:0000256" key="5">
    <source>
        <dbReference type="ARBA" id="ARBA00022827"/>
    </source>
</evidence>
<evidence type="ECO:0000259" key="10">
    <source>
        <dbReference type="Pfam" id="PF02771"/>
    </source>
</evidence>
<organism evidence="11 12">
    <name type="scientific">Roseibium salinum</name>
    <dbReference type="NCBI Taxonomy" id="1604349"/>
    <lineage>
        <taxon>Bacteria</taxon>
        <taxon>Pseudomonadati</taxon>
        <taxon>Pseudomonadota</taxon>
        <taxon>Alphaproteobacteria</taxon>
        <taxon>Hyphomicrobiales</taxon>
        <taxon>Stappiaceae</taxon>
        <taxon>Roseibium</taxon>
    </lineage>
</organism>